<keyword evidence="2" id="KW-0479">Metal-binding</keyword>
<dbReference type="InterPro" id="IPR001878">
    <property type="entry name" value="Znf_CCHC"/>
</dbReference>
<dbReference type="Gene3D" id="4.10.60.10">
    <property type="entry name" value="Zinc finger, CCHC-type"/>
    <property type="match status" value="1"/>
</dbReference>
<dbReference type="Pfam" id="PF03732">
    <property type="entry name" value="Retrotrans_gag"/>
    <property type="match status" value="1"/>
</dbReference>
<dbReference type="PANTHER" id="PTHR15503:SF22">
    <property type="entry name" value="TRANSPOSON TY3-I GAG POLYPROTEIN"/>
    <property type="match status" value="1"/>
</dbReference>
<gene>
    <name evidence="5" type="ORF">M413DRAFT_77202</name>
</gene>
<feature type="region of interest" description="Disordered" evidence="3">
    <location>
        <begin position="1"/>
        <end position="29"/>
    </location>
</feature>
<dbReference type="GO" id="GO:0006397">
    <property type="term" value="P:mRNA processing"/>
    <property type="evidence" value="ECO:0007669"/>
    <property type="project" value="UniProtKB-KW"/>
</dbReference>
<evidence type="ECO:0000256" key="3">
    <source>
        <dbReference type="SAM" id="MobiDB-lite"/>
    </source>
</evidence>
<organism evidence="5 6">
    <name type="scientific">Hebeloma cylindrosporum</name>
    <dbReference type="NCBI Taxonomy" id="76867"/>
    <lineage>
        <taxon>Eukaryota</taxon>
        <taxon>Fungi</taxon>
        <taxon>Dikarya</taxon>
        <taxon>Basidiomycota</taxon>
        <taxon>Agaricomycotina</taxon>
        <taxon>Agaricomycetes</taxon>
        <taxon>Agaricomycetidae</taxon>
        <taxon>Agaricales</taxon>
        <taxon>Agaricineae</taxon>
        <taxon>Hymenogastraceae</taxon>
        <taxon>Hebeloma</taxon>
    </lineage>
</organism>
<proteinExistence type="predicted"/>
<evidence type="ECO:0000256" key="2">
    <source>
        <dbReference type="PROSITE-ProRule" id="PRU00047"/>
    </source>
</evidence>
<evidence type="ECO:0000259" key="4">
    <source>
        <dbReference type="PROSITE" id="PS50158"/>
    </source>
</evidence>
<keyword evidence="2" id="KW-0863">Zinc-finger</keyword>
<evidence type="ECO:0000313" key="5">
    <source>
        <dbReference type="EMBL" id="KIM37384.1"/>
    </source>
</evidence>
<dbReference type="GO" id="GO:0003676">
    <property type="term" value="F:nucleic acid binding"/>
    <property type="evidence" value="ECO:0007669"/>
    <property type="project" value="InterPro"/>
</dbReference>
<accession>A0A0C3BZC1</accession>
<dbReference type="SUPFAM" id="SSF57756">
    <property type="entry name" value="Retrovirus zinc finger-like domains"/>
    <property type="match status" value="1"/>
</dbReference>
<dbReference type="EMBL" id="KN831797">
    <property type="protein sequence ID" value="KIM37384.1"/>
    <property type="molecule type" value="Genomic_DNA"/>
</dbReference>
<dbReference type="PROSITE" id="PS50158">
    <property type="entry name" value="ZF_CCHC"/>
    <property type="match status" value="1"/>
</dbReference>
<keyword evidence="2" id="KW-0862">Zinc</keyword>
<evidence type="ECO:0000256" key="1">
    <source>
        <dbReference type="ARBA" id="ARBA00022664"/>
    </source>
</evidence>
<dbReference type="Proteomes" id="UP000053424">
    <property type="component" value="Unassembled WGS sequence"/>
</dbReference>
<dbReference type="PANTHER" id="PTHR15503">
    <property type="entry name" value="LDOC1 RELATED"/>
    <property type="match status" value="1"/>
</dbReference>
<reference evidence="5 6" key="1">
    <citation type="submission" date="2014-04" db="EMBL/GenBank/DDBJ databases">
        <authorList>
            <consortium name="DOE Joint Genome Institute"/>
            <person name="Kuo A."/>
            <person name="Gay G."/>
            <person name="Dore J."/>
            <person name="Kohler A."/>
            <person name="Nagy L.G."/>
            <person name="Floudas D."/>
            <person name="Copeland A."/>
            <person name="Barry K.W."/>
            <person name="Cichocki N."/>
            <person name="Veneault-Fourrey C."/>
            <person name="LaButti K."/>
            <person name="Lindquist E.A."/>
            <person name="Lipzen A."/>
            <person name="Lundell T."/>
            <person name="Morin E."/>
            <person name="Murat C."/>
            <person name="Sun H."/>
            <person name="Tunlid A."/>
            <person name="Henrissat B."/>
            <person name="Grigoriev I.V."/>
            <person name="Hibbett D.S."/>
            <person name="Martin F."/>
            <person name="Nordberg H.P."/>
            <person name="Cantor M.N."/>
            <person name="Hua S.X."/>
        </authorList>
    </citation>
    <scope>NUCLEOTIDE SEQUENCE [LARGE SCALE GENOMIC DNA]</scope>
    <source>
        <strain evidence="6">h7</strain>
    </source>
</reference>
<dbReference type="AlphaFoldDB" id="A0A0C3BZC1"/>
<dbReference type="InterPro" id="IPR005162">
    <property type="entry name" value="Retrotrans_gag_dom"/>
</dbReference>
<dbReference type="HOGENOM" id="CLU_894418_0_0_1"/>
<dbReference type="Pfam" id="PF00098">
    <property type="entry name" value="zf-CCHC"/>
    <property type="match status" value="1"/>
</dbReference>
<dbReference type="InterPro" id="IPR036875">
    <property type="entry name" value="Znf_CCHC_sf"/>
</dbReference>
<dbReference type="SMART" id="SM00343">
    <property type="entry name" value="ZnF_C2HC"/>
    <property type="match status" value="1"/>
</dbReference>
<keyword evidence="6" id="KW-1185">Reference proteome</keyword>
<evidence type="ECO:0000313" key="6">
    <source>
        <dbReference type="Proteomes" id="UP000053424"/>
    </source>
</evidence>
<feature type="domain" description="CCHC-type" evidence="4">
    <location>
        <begin position="246"/>
        <end position="261"/>
    </location>
</feature>
<sequence>MTTTNHHLANITQPQPPRNNDISKPDLPKYYDGNPNRMKGFIQECLAYFELANVTEDYKKILFTLSRISGGHTEHATRWADATRDQIFTRNEAVTQASILKQTIPTTVIPGPYFANYTTFMRIFEQQFGLLSSEAEAIEALTLLEQGNMTCEEYIVVFKSHATRAGYNDNALLHEFKRGLNKGLRAKLNLTYPLPENNADGTKNIENWIIRAAELDKQFSAQGQKDPNAMDVDRTRRSGNTNDITCYNCQQKGHYSRNCPNPKKQRGMNIRAMVTDMSQEDKEFLKKELGF</sequence>
<dbReference type="InterPro" id="IPR032567">
    <property type="entry name" value="RTL1-rel"/>
</dbReference>
<name>A0A0C3BZC1_HEBCY</name>
<dbReference type="GO" id="GO:0008270">
    <property type="term" value="F:zinc ion binding"/>
    <property type="evidence" value="ECO:0007669"/>
    <property type="project" value="UniProtKB-KW"/>
</dbReference>
<dbReference type="OrthoDB" id="3026227at2759"/>
<dbReference type="STRING" id="686832.A0A0C3BZC1"/>
<feature type="compositionally biased region" description="Polar residues" evidence="3">
    <location>
        <begin position="1"/>
        <end position="20"/>
    </location>
</feature>
<reference evidence="6" key="2">
    <citation type="submission" date="2015-01" db="EMBL/GenBank/DDBJ databases">
        <title>Evolutionary Origins and Diversification of the Mycorrhizal Mutualists.</title>
        <authorList>
            <consortium name="DOE Joint Genome Institute"/>
            <consortium name="Mycorrhizal Genomics Consortium"/>
            <person name="Kohler A."/>
            <person name="Kuo A."/>
            <person name="Nagy L.G."/>
            <person name="Floudas D."/>
            <person name="Copeland A."/>
            <person name="Barry K.W."/>
            <person name="Cichocki N."/>
            <person name="Veneault-Fourrey C."/>
            <person name="LaButti K."/>
            <person name="Lindquist E.A."/>
            <person name="Lipzen A."/>
            <person name="Lundell T."/>
            <person name="Morin E."/>
            <person name="Murat C."/>
            <person name="Riley R."/>
            <person name="Ohm R."/>
            <person name="Sun H."/>
            <person name="Tunlid A."/>
            <person name="Henrissat B."/>
            <person name="Grigoriev I.V."/>
            <person name="Hibbett D.S."/>
            <person name="Martin F."/>
        </authorList>
    </citation>
    <scope>NUCLEOTIDE SEQUENCE [LARGE SCALE GENOMIC DNA]</scope>
    <source>
        <strain evidence="6">h7</strain>
    </source>
</reference>
<keyword evidence="1" id="KW-0507">mRNA processing</keyword>
<protein>
    <recommendedName>
        <fullName evidence="4">CCHC-type domain-containing protein</fullName>
    </recommendedName>
</protein>